<comment type="caution">
    <text evidence="1">The sequence shown here is derived from an EMBL/GenBank/DDBJ whole genome shotgun (WGS) entry which is preliminary data.</text>
</comment>
<keyword evidence="2" id="KW-1185">Reference proteome</keyword>
<protein>
    <submittedName>
        <fullName evidence="1">Uncharacterized protein</fullName>
    </submittedName>
</protein>
<organism evidence="1 2">
    <name type="scientific">Eleusine coracana subsp. coracana</name>
    <dbReference type="NCBI Taxonomy" id="191504"/>
    <lineage>
        <taxon>Eukaryota</taxon>
        <taxon>Viridiplantae</taxon>
        <taxon>Streptophyta</taxon>
        <taxon>Embryophyta</taxon>
        <taxon>Tracheophyta</taxon>
        <taxon>Spermatophyta</taxon>
        <taxon>Magnoliopsida</taxon>
        <taxon>Liliopsida</taxon>
        <taxon>Poales</taxon>
        <taxon>Poaceae</taxon>
        <taxon>PACMAD clade</taxon>
        <taxon>Chloridoideae</taxon>
        <taxon>Cynodonteae</taxon>
        <taxon>Eleusininae</taxon>
        <taxon>Eleusine</taxon>
    </lineage>
</organism>
<proteinExistence type="predicted"/>
<reference evidence="1" key="1">
    <citation type="journal article" date="2018" name="DNA Res.">
        <title>Multiple hybrid de novo genome assembly of finger millet, an orphan allotetraploid crop.</title>
        <authorList>
            <person name="Hatakeyama M."/>
            <person name="Aluri S."/>
            <person name="Balachadran M.T."/>
            <person name="Sivarajan S.R."/>
            <person name="Patrignani A."/>
            <person name="Gruter S."/>
            <person name="Poveda L."/>
            <person name="Shimizu-Inatsugi R."/>
            <person name="Baeten J."/>
            <person name="Francoijs K.J."/>
            <person name="Nataraja K.N."/>
            <person name="Reddy Y.A.N."/>
            <person name="Phadnis S."/>
            <person name="Ravikumar R.L."/>
            <person name="Schlapbach R."/>
            <person name="Sreeman S.M."/>
            <person name="Shimizu K.K."/>
        </authorList>
    </citation>
    <scope>NUCLEOTIDE SEQUENCE</scope>
</reference>
<dbReference type="EMBL" id="BQKI01000018">
    <property type="protein sequence ID" value="GJN11160.1"/>
    <property type="molecule type" value="Genomic_DNA"/>
</dbReference>
<name>A0AAV5DLV7_ELECO</name>
<evidence type="ECO:0000313" key="2">
    <source>
        <dbReference type="Proteomes" id="UP001054889"/>
    </source>
</evidence>
<evidence type="ECO:0000313" key="1">
    <source>
        <dbReference type="EMBL" id="GJN11160.1"/>
    </source>
</evidence>
<gene>
    <name evidence="1" type="primary">ga29332</name>
    <name evidence="1" type="ORF">PR202_ga29332</name>
</gene>
<reference evidence="1" key="2">
    <citation type="submission" date="2021-12" db="EMBL/GenBank/DDBJ databases">
        <title>Resequencing data analysis of finger millet.</title>
        <authorList>
            <person name="Hatakeyama M."/>
            <person name="Aluri S."/>
            <person name="Balachadran M.T."/>
            <person name="Sivarajan S.R."/>
            <person name="Poveda L."/>
            <person name="Shimizu-Inatsugi R."/>
            <person name="Schlapbach R."/>
            <person name="Sreeman S.M."/>
            <person name="Shimizu K.K."/>
        </authorList>
    </citation>
    <scope>NUCLEOTIDE SEQUENCE</scope>
</reference>
<sequence length="93" mass="10847">MTEIVKELDHLWLIEEIAAKQRSRDRKIKEGDRNTAYFHALANQRRRKKFISKLEGPNGMVNSTADIMNVAVDFYKNLFGFEPTMNLNLADDF</sequence>
<dbReference type="Proteomes" id="UP001054889">
    <property type="component" value="Unassembled WGS sequence"/>
</dbReference>
<dbReference type="AlphaFoldDB" id="A0AAV5DLV7"/>
<accession>A0AAV5DLV7</accession>